<dbReference type="KEGG" id="pht:BLM14_26485"/>
<evidence type="ECO:0000313" key="3">
    <source>
        <dbReference type="Proteomes" id="UP000232163"/>
    </source>
</evidence>
<organism evidence="2 3">
    <name type="scientific">Phyllobacterium zundukense</name>
    <dbReference type="NCBI Taxonomy" id="1867719"/>
    <lineage>
        <taxon>Bacteria</taxon>
        <taxon>Pseudomonadati</taxon>
        <taxon>Pseudomonadota</taxon>
        <taxon>Alphaproteobacteria</taxon>
        <taxon>Hyphomicrobiales</taxon>
        <taxon>Phyllobacteriaceae</taxon>
        <taxon>Phyllobacterium</taxon>
    </lineage>
</organism>
<reference evidence="2 3" key="1">
    <citation type="journal article" date="2017" name="Int J Environ Stud">
        <title>Does the Miocene-Pliocene relict legume Oxytropis triphylla form nitrogen-fixing nodules with a combination of bacterial strains?</title>
        <authorList>
            <person name="Safronova V."/>
            <person name="Belimov A."/>
            <person name="Sazanova A."/>
            <person name="Kuznetsova I."/>
            <person name="Popova J."/>
            <person name="Andronov E."/>
            <person name="Verkhozina A."/>
            <person name="Tikhonovich I."/>
        </authorList>
    </citation>
    <scope>NUCLEOTIDE SEQUENCE [LARGE SCALE GENOMIC DNA]</scope>
    <source>
        <strain evidence="2 3">Tri-38</strain>
    </source>
</reference>
<sequence>MTSGPFEKELLVQRDPLRTSSRTNRALPIPLSCLASRPFDPGPAAVMSNDLSLNAAIGITASRKTTHSILPGP</sequence>
<feature type="region of interest" description="Disordered" evidence="1">
    <location>
        <begin position="1"/>
        <end position="23"/>
    </location>
</feature>
<dbReference type="EMBL" id="MZMT01000028">
    <property type="protein sequence ID" value="PIO44692.1"/>
    <property type="molecule type" value="Genomic_DNA"/>
</dbReference>
<feature type="compositionally biased region" description="Basic and acidic residues" evidence="1">
    <location>
        <begin position="1"/>
        <end position="17"/>
    </location>
</feature>
<protein>
    <submittedName>
        <fullName evidence="2">Uncharacterized protein</fullName>
    </submittedName>
</protein>
<dbReference type="AlphaFoldDB" id="A0A2N9VYX4"/>
<comment type="caution">
    <text evidence="2">The sequence shown here is derived from an EMBL/GenBank/DDBJ whole genome shotgun (WGS) entry which is preliminary data.</text>
</comment>
<dbReference type="RefSeq" id="WP_100003159.1">
    <property type="nucleotide sequence ID" value="NZ_CP017943.1"/>
</dbReference>
<proteinExistence type="predicted"/>
<dbReference type="Proteomes" id="UP000232163">
    <property type="component" value="Unassembled WGS sequence"/>
</dbReference>
<keyword evidence="3" id="KW-1185">Reference proteome</keyword>
<gene>
    <name evidence="2" type="ORF">B5P45_12645</name>
</gene>
<accession>A0A2N9VYX4</accession>
<evidence type="ECO:0000313" key="2">
    <source>
        <dbReference type="EMBL" id="PIO44692.1"/>
    </source>
</evidence>
<name>A0A2N9VYX4_9HYPH</name>
<evidence type="ECO:0000256" key="1">
    <source>
        <dbReference type="SAM" id="MobiDB-lite"/>
    </source>
</evidence>